<dbReference type="RefSeq" id="XP_067550726.1">
    <property type="nucleotide sequence ID" value="XM_067695095.1"/>
</dbReference>
<dbReference type="PANTHER" id="PTHR31465">
    <property type="entry name" value="PROTEIN RTA1-RELATED"/>
    <property type="match status" value="1"/>
</dbReference>
<dbReference type="Pfam" id="PF04479">
    <property type="entry name" value="RTA1"/>
    <property type="match status" value="1"/>
</dbReference>
<comment type="caution">
    <text evidence="11">The sequence shown here is derived from an EMBL/GenBank/DDBJ whole genome shotgun (WGS) entry which is preliminary data.</text>
</comment>
<evidence type="ECO:0000256" key="8">
    <source>
        <dbReference type="ARBA" id="ARBA00041117"/>
    </source>
</evidence>
<dbReference type="GO" id="GO:0006869">
    <property type="term" value="P:lipid transport"/>
    <property type="evidence" value="ECO:0007669"/>
    <property type="project" value="UniProtKB-KW"/>
</dbReference>
<comment type="subcellular location">
    <subcellularLocation>
        <location evidence="1">Cell membrane</location>
        <topology evidence="1">Multi-pass membrane protein</topology>
    </subcellularLocation>
</comment>
<comment type="similarity">
    <text evidence="2">Belongs to the lipid-translocating exporter (LTE) (TC 9.A.26.1) family.</text>
</comment>
<feature type="transmembrane region" description="Helical" evidence="10">
    <location>
        <begin position="148"/>
        <end position="170"/>
    </location>
</feature>
<evidence type="ECO:0000256" key="1">
    <source>
        <dbReference type="ARBA" id="ARBA00004651"/>
    </source>
</evidence>
<evidence type="ECO:0000256" key="4">
    <source>
        <dbReference type="ARBA" id="ARBA00022989"/>
    </source>
</evidence>
<dbReference type="EMBL" id="JAEOAQ010000001">
    <property type="protein sequence ID" value="KAG5421610.1"/>
    <property type="molecule type" value="Genomic_DNA"/>
</dbReference>
<evidence type="ECO:0000256" key="7">
    <source>
        <dbReference type="ARBA" id="ARBA00037472"/>
    </source>
</evidence>
<accession>A0A8H8DE11</accession>
<comment type="function">
    <text evidence="7">Catalyzes the ATP-dependent translocation of sphingoid long-chain bases (LCBs) from the cytoplasmic site toward the extracytoplasmic side of the membrane (flip-flop). Involved in the establishment of the functional lipid asymmetry of the plasma membrane. Regulates intracellular levels of LCBs, sphingolipid precursors that are growth inhibitory at increased levels.</text>
</comment>
<dbReference type="Proteomes" id="UP000669133">
    <property type="component" value="Unassembled WGS sequence"/>
</dbReference>
<feature type="transmembrane region" description="Helical" evidence="10">
    <location>
        <begin position="390"/>
        <end position="408"/>
    </location>
</feature>
<feature type="transmembrane region" description="Helical" evidence="10">
    <location>
        <begin position="354"/>
        <end position="375"/>
    </location>
</feature>
<evidence type="ECO:0000313" key="12">
    <source>
        <dbReference type="Proteomes" id="UP000669133"/>
    </source>
</evidence>
<sequence length="525" mass="59230">MESLLANITAWTPSTTSTVTSTSLMSVPTTAQDALESSLSAALHSLSSYGTSIDNQEYVLASQAIRGAQASLSILSAQGVLATATADNVKAQATELIFNSTQNLEDLFWDENIYKIHRLTRPGNIIFLVLFSISFLWYILILVKSRYWWFNIAFFCGAALEFLGFLGRVLSFNDMTYFPYYLLQLIVLTIAPAFIMGGIYFLLGQLVIIHGRQYSALKPLWYAYIFIACDITSLVIQAIGGGIAAVRAETYENADPGTYTMVAGIAFQVLSMSIYIIFWAIFLWKIYFPKSEKYPQTGLEKEVVDPRQVLKPSLKNFFKLILNSKKTAEYKRHVLESYYNPKYADIRSRKLYDYFPLAVSLAIIAVFVRCIYRVVELAQGFTGYLITHEVYIMCLDALMLFFALYIFIPFHPHIVFGSTNIIRLGDIKDNNDEKLQDEAFVPKDDGENSNTTRNDSEGGIPYIERQAVNGKVEDSDAPYKADSGYANHRPYPAEEYGGNVPYDPYEVEMDEMNHNPYGSGSKQYS</sequence>
<protein>
    <recommendedName>
        <fullName evidence="8">Sphingoid long-chain base transporter RSB1</fullName>
    </recommendedName>
</protein>
<keyword evidence="5" id="KW-0445">Lipid transport</keyword>
<reference evidence="11 12" key="1">
    <citation type="submission" date="2020-12" db="EMBL/GenBank/DDBJ databases">
        <title>Effect of drift, selection, and recombination on the evolution of hybrid genomes in Candida yeast pathogens.</title>
        <authorList>
            <person name="Mixao V."/>
            <person name="Ksiezopolska E."/>
            <person name="Saus E."/>
            <person name="Boekhout T."/>
            <person name="Gacser A."/>
            <person name="Gabaldon T."/>
        </authorList>
    </citation>
    <scope>NUCLEOTIDE SEQUENCE [LARGE SCALE GENOMIC DNA]</scope>
    <source>
        <strain evidence="11 12">BP57</strain>
    </source>
</reference>
<dbReference type="GeneID" id="93649331"/>
<dbReference type="GO" id="GO:0005886">
    <property type="term" value="C:plasma membrane"/>
    <property type="evidence" value="ECO:0007669"/>
    <property type="project" value="UniProtKB-SubCell"/>
</dbReference>
<feature type="transmembrane region" description="Helical" evidence="10">
    <location>
        <begin position="258"/>
        <end position="284"/>
    </location>
</feature>
<feature type="region of interest" description="Disordered" evidence="9">
    <location>
        <begin position="438"/>
        <end position="462"/>
    </location>
</feature>
<evidence type="ECO:0000313" key="11">
    <source>
        <dbReference type="EMBL" id="KAG5421610.1"/>
    </source>
</evidence>
<dbReference type="PANTHER" id="PTHR31465:SF9">
    <property type="entry name" value="SPHINGOID LONG-CHAIN BASE TRANSPORTER RSB1"/>
    <property type="match status" value="1"/>
</dbReference>
<evidence type="ECO:0000256" key="5">
    <source>
        <dbReference type="ARBA" id="ARBA00023055"/>
    </source>
</evidence>
<feature type="region of interest" description="Disordered" evidence="9">
    <location>
        <begin position="474"/>
        <end position="525"/>
    </location>
</feature>
<proteinExistence type="inferred from homology"/>
<evidence type="ECO:0000256" key="10">
    <source>
        <dbReference type="SAM" id="Phobius"/>
    </source>
</evidence>
<organism evidence="11 12">
    <name type="scientific">Candida metapsilosis</name>
    <dbReference type="NCBI Taxonomy" id="273372"/>
    <lineage>
        <taxon>Eukaryota</taxon>
        <taxon>Fungi</taxon>
        <taxon>Dikarya</taxon>
        <taxon>Ascomycota</taxon>
        <taxon>Saccharomycotina</taxon>
        <taxon>Pichiomycetes</taxon>
        <taxon>Debaryomycetaceae</taxon>
        <taxon>Candida/Lodderomyces clade</taxon>
        <taxon>Candida</taxon>
    </lineage>
</organism>
<feature type="transmembrane region" description="Helical" evidence="10">
    <location>
        <begin position="182"/>
        <end position="209"/>
    </location>
</feature>
<evidence type="ECO:0000256" key="3">
    <source>
        <dbReference type="ARBA" id="ARBA00022692"/>
    </source>
</evidence>
<keyword evidence="4 10" id="KW-1133">Transmembrane helix</keyword>
<feature type="transmembrane region" description="Helical" evidence="10">
    <location>
        <begin position="125"/>
        <end position="143"/>
    </location>
</feature>
<dbReference type="InterPro" id="IPR007568">
    <property type="entry name" value="RTA1"/>
</dbReference>
<dbReference type="OrthoDB" id="3358017at2759"/>
<dbReference type="AlphaFoldDB" id="A0A8H8DE11"/>
<keyword evidence="12" id="KW-1185">Reference proteome</keyword>
<keyword evidence="6 10" id="KW-0472">Membrane</keyword>
<evidence type="ECO:0000256" key="6">
    <source>
        <dbReference type="ARBA" id="ARBA00023136"/>
    </source>
</evidence>
<name>A0A8H8DE11_9ASCO</name>
<evidence type="ECO:0000256" key="2">
    <source>
        <dbReference type="ARBA" id="ARBA00009969"/>
    </source>
</evidence>
<feature type="transmembrane region" description="Helical" evidence="10">
    <location>
        <begin position="221"/>
        <end position="246"/>
    </location>
</feature>
<feature type="compositionally biased region" description="Polar residues" evidence="9">
    <location>
        <begin position="516"/>
        <end position="525"/>
    </location>
</feature>
<keyword evidence="3 10" id="KW-0812">Transmembrane</keyword>
<evidence type="ECO:0000256" key="9">
    <source>
        <dbReference type="SAM" id="MobiDB-lite"/>
    </source>
</evidence>
<dbReference type="GO" id="GO:0000324">
    <property type="term" value="C:fungal-type vacuole"/>
    <property type="evidence" value="ECO:0007669"/>
    <property type="project" value="TreeGrafter"/>
</dbReference>
<gene>
    <name evidence="11" type="ORF">I9W82_000702</name>
</gene>
<keyword evidence="5" id="KW-0813">Transport</keyword>